<dbReference type="EMBL" id="JAGTTL010000004">
    <property type="protein sequence ID" value="KAK6323574.1"/>
    <property type="molecule type" value="Genomic_DNA"/>
</dbReference>
<dbReference type="AlphaFoldDB" id="A0AAN8M6V9"/>
<keyword evidence="1" id="KW-0812">Transmembrane</keyword>
<organism evidence="2 3">
    <name type="scientific">Coregonus suidteri</name>
    <dbReference type="NCBI Taxonomy" id="861788"/>
    <lineage>
        <taxon>Eukaryota</taxon>
        <taxon>Metazoa</taxon>
        <taxon>Chordata</taxon>
        <taxon>Craniata</taxon>
        <taxon>Vertebrata</taxon>
        <taxon>Euteleostomi</taxon>
        <taxon>Actinopterygii</taxon>
        <taxon>Neopterygii</taxon>
        <taxon>Teleostei</taxon>
        <taxon>Protacanthopterygii</taxon>
        <taxon>Salmoniformes</taxon>
        <taxon>Salmonidae</taxon>
        <taxon>Coregoninae</taxon>
        <taxon>Coregonus</taxon>
    </lineage>
</organism>
<name>A0AAN8M6V9_9TELE</name>
<feature type="transmembrane region" description="Helical" evidence="1">
    <location>
        <begin position="21"/>
        <end position="42"/>
    </location>
</feature>
<feature type="transmembrane region" description="Helical" evidence="1">
    <location>
        <begin position="86"/>
        <end position="105"/>
    </location>
</feature>
<protein>
    <submittedName>
        <fullName evidence="2">Uncharacterized protein</fullName>
    </submittedName>
</protein>
<dbReference type="Proteomes" id="UP001356427">
    <property type="component" value="Unassembled WGS sequence"/>
</dbReference>
<evidence type="ECO:0000313" key="2">
    <source>
        <dbReference type="EMBL" id="KAK6323574.1"/>
    </source>
</evidence>
<comment type="caution">
    <text evidence="2">The sequence shown here is derived from an EMBL/GenBank/DDBJ whole genome shotgun (WGS) entry which is preliminary data.</text>
</comment>
<evidence type="ECO:0000313" key="3">
    <source>
        <dbReference type="Proteomes" id="UP001356427"/>
    </source>
</evidence>
<sequence>MIKYYCTNLPTPELLSCSLSSLPFLFTLILSLPLIFCVYFPITENFDYKISVTLECRLYAPNHPLIFQQTNKSKTSVPSHTTDNNRLHFCTSLWVIQIFFAALFFPCHV</sequence>
<evidence type="ECO:0000256" key="1">
    <source>
        <dbReference type="SAM" id="Phobius"/>
    </source>
</evidence>
<keyword evidence="3" id="KW-1185">Reference proteome</keyword>
<keyword evidence="1" id="KW-0472">Membrane</keyword>
<gene>
    <name evidence="2" type="ORF">J4Q44_G00059130</name>
</gene>
<keyword evidence="1" id="KW-1133">Transmembrane helix</keyword>
<proteinExistence type="predicted"/>
<accession>A0AAN8M6V9</accession>
<reference evidence="2 3" key="1">
    <citation type="submission" date="2021-04" db="EMBL/GenBank/DDBJ databases">
        <authorList>
            <person name="De Guttry C."/>
            <person name="Zahm M."/>
            <person name="Klopp C."/>
            <person name="Cabau C."/>
            <person name="Louis A."/>
            <person name="Berthelot C."/>
            <person name="Parey E."/>
            <person name="Roest Crollius H."/>
            <person name="Montfort J."/>
            <person name="Robinson-Rechavi M."/>
            <person name="Bucao C."/>
            <person name="Bouchez O."/>
            <person name="Gislard M."/>
            <person name="Lluch J."/>
            <person name="Milhes M."/>
            <person name="Lampietro C."/>
            <person name="Lopez Roques C."/>
            <person name="Donnadieu C."/>
            <person name="Braasch I."/>
            <person name="Desvignes T."/>
            <person name="Postlethwait J."/>
            <person name="Bobe J."/>
            <person name="Wedekind C."/>
            <person name="Guiguen Y."/>
        </authorList>
    </citation>
    <scope>NUCLEOTIDE SEQUENCE [LARGE SCALE GENOMIC DNA]</scope>
    <source>
        <strain evidence="2">Cs_M1</strain>
        <tissue evidence="2">Blood</tissue>
    </source>
</reference>